<sequence length="47" mass="5435">MDKEVWNVVLIPNLFSFFQMVFQAFEGKANHSGSTIQAIFRRFIAAK</sequence>
<proteinExistence type="predicted"/>
<protein>
    <submittedName>
        <fullName evidence="2">Uncharacterized protein</fullName>
    </submittedName>
</protein>
<gene>
    <name evidence="2" type="ORF">SD77_1350</name>
</gene>
<reference evidence="2 3" key="1">
    <citation type="submission" date="2015-01" db="EMBL/GenBank/DDBJ databases">
        <title>Genome Assembly of Bacillus badius MTCC 1458.</title>
        <authorList>
            <person name="Verma A."/>
            <person name="Khatri I."/>
            <person name="Mual P."/>
            <person name="Subramanian S."/>
            <person name="Krishnamurthi S."/>
        </authorList>
    </citation>
    <scope>NUCLEOTIDE SEQUENCE [LARGE SCALE GENOMIC DNA]</scope>
    <source>
        <strain evidence="2 3">MTCC 1458</strain>
    </source>
</reference>
<organism evidence="2 3">
    <name type="scientific">Bacillus badius</name>
    <dbReference type="NCBI Taxonomy" id="1455"/>
    <lineage>
        <taxon>Bacteria</taxon>
        <taxon>Bacillati</taxon>
        <taxon>Bacillota</taxon>
        <taxon>Bacilli</taxon>
        <taxon>Bacillales</taxon>
        <taxon>Bacillaceae</taxon>
        <taxon>Pseudobacillus</taxon>
    </lineage>
</organism>
<feature type="transmembrane region" description="Helical" evidence="1">
    <location>
        <begin position="6"/>
        <end position="25"/>
    </location>
</feature>
<evidence type="ECO:0000313" key="3">
    <source>
        <dbReference type="Proteomes" id="UP000031982"/>
    </source>
</evidence>
<keyword evidence="1" id="KW-1133">Transmembrane helix</keyword>
<keyword evidence="1" id="KW-0472">Membrane</keyword>
<dbReference type="EMBL" id="JXLP01000013">
    <property type="protein sequence ID" value="KIL77677.1"/>
    <property type="molecule type" value="Genomic_DNA"/>
</dbReference>
<name>A0ABR5ASE1_BACBA</name>
<evidence type="ECO:0000256" key="1">
    <source>
        <dbReference type="SAM" id="Phobius"/>
    </source>
</evidence>
<dbReference type="Proteomes" id="UP000031982">
    <property type="component" value="Unassembled WGS sequence"/>
</dbReference>
<keyword evidence="1" id="KW-0812">Transmembrane</keyword>
<keyword evidence="3" id="KW-1185">Reference proteome</keyword>
<comment type="caution">
    <text evidence="2">The sequence shown here is derived from an EMBL/GenBank/DDBJ whole genome shotgun (WGS) entry which is preliminary data.</text>
</comment>
<evidence type="ECO:0000313" key="2">
    <source>
        <dbReference type="EMBL" id="KIL77677.1"/>
    </source>
</evidence>
<accession>A0ABR5ASE1</accession>